<gene>
    <name evidence="2" type="ORF">AB852_10315</name>
</gene>
<dbReference type="PRINTS" id="PR00111">
    <property type="entry name" value="ABHYDROLASE"/>
</dbReference>
<dbReference type="Pfam" id="PF00561">
    <property type="entry name" value="Abhydrolase_1"/>
    <property type="match status" value="1"/>
</dbReference>
<dbReference type="RefSeq" id="WP_073786344.1">
    <property type="nucleotide sequence ID" value="NZ_LFBV01000002.1"/>
</dbReference>
<dbReference type="PANTHER" id="PTHR43194">
    <property type="entry name" value="HYDROLASE ALPHA/BETA FOLD FAMILY"/>
    <property type="match status" value="1"/>
</dbReference>
<proteinExistence type="predicted"/>
<evidence type="ECO:0000313" key="2">
    <source>
        <dbReference type="EMBL" id="OKH94624.1"/>
    </source>
</evidence>
<dbReference type="EMBL" id="LFBV01000002">
    <property type="protein sequence ID" value="OKH94624.1"/>
    <property type="molecule type" value="Genomic_DNA"/>
</dbReference>
<dbReference type="STRING" id="1048205.AB852_10315"/>
<evidence type="ECO:0000313" key="3">
    <source>
        <dbReference type="Proteomes" id="UP000186455"/>
    </source>
</evidence>
<feature type="domain" description="AB hydrolase-1" evidence="1">
    <location>
        <begin position="36"/>
        <end position="137"/>
    </location>
</feature>
<dbReference type="GO" id="GO:0016787">
    <property type="term" value="F:hydrolase activity"/>
    <property type="evidence" value="ECO:0007669"/>
    <property type="project" value="UniProtKB-KW"/>
</dbReference>
<sequence>MDDATIHDTVPPGTPITVRAGGVALAYRTWGDPAAPPVLLLHCRGADGGDWAEVATALAVRHRVLAPDLPGHGRSEWSGGYTYEAMRDDVGAFLDALGIGRTAVIGHSLGGAVAYLLAQREPGRVSRLVLEDVPAPIPLDPPRPPAERPGGELPYDWEMILATDRQRNTPGADWWDGMARITAPTLLIGGGPASFIPQDQILVLAGLVPDARVVTIDAGHLVHRERPGDFLAVVEPFLAS</sequence>
<dbReference type="InterPro" id="IPR029058">
    <property type="entry name" value="AB_hydrolase_fold"/>
</dbReference>
<dbReference type="AlphaFoldDB" id="A0A1Q4V9W1"/>
<dbReference type="SUPFAM" id="SSF53474">
    <property type="entry name" value="alpha/beta-Hydrolases"/>
    <property type="match status" value="1"/>
</dbReference>
<reference evidence="2 3" key="1">
    <citation type="submission" date="2015-06" db="EMBL/GenBank/DDBJ databases">
        <title>Cloning and characterization of the uncialamcin biosynthetic gene cluster.</title>
        <authorList>
            <person name="Yan X."/>
            <person name="Huang T."/>
            <person name="Ge H."/>
            <person name="Shen B."/>
        </authorList>
    </citation>
    <scope>NUCLEOTIDE SEQUENCE [LARGE SCALE GENOMIC DNA]</scope>
    <source>
        <strain evidence="2 3">DCA2648</strain>
    </source>
</reference>
<keyword evidence="3" id="KW-1185">Reference proteome</keyword>
<accession>A0A1Q4V9W1</accession>
<keyword evidence="2" id="KW-0378">Hydrolase</keyword>
<dbReference type="Proteomes" id="UP000186455">
    <property type="component" value="Unassembled WGS sequence"/>
</dbReference>
<comment type="caution">
    <text evidence="2">The sequence shown here is derived from an EMBL/GenBank/DDBJ whole genome shotgun (WGS) entry which is preliminary data.</text>
</comment>
<protein>
    <submittedName>
        <fullName evidence="2">Alpha/beta hydrolase</fullName>
    </submittedName>
</protein>
<dbReference type="PANTHER" id="PTHR43194:SF2">
    <property type="entry name" value="PEROXISOMAL MEMBRANE PROTEIN LPX1"/>
    <property type="match status" value="1"/>
</dbReference>
<name>A0A1Q4V9W1_9ACTN</name>
<dbReference type="InterPro" id="IPR000073">
    <property type="entry name" value="AB_hydrolase_1"/>
</dbReference>
<organism evidence="2 3">
    <name type="scientific">Streptomyces uncialis</name>
    <dbReference type="NCBI Taxonomy" id="1048205"/>
    <lineage>
        <taxon>Bacteria</taxon>
        <taxon>Bacillati</taxon>
        <taxon>Actinomycetota</taxon>
        <taxon>Actinomycetes</taxon>
        <taxon>Kitasatosporales</taxon>
        <taxon>Streptomycetaceae</taxon>
        <taxon>Streptomyces</taxon>
    </lineage>
</organism>
<dbReference type="InterPro" id="IPR050228">
    <property type="entry name" value="Carboxylesterase_BioH"/>
</dbReference>
<dbReference type="Gene3D" id="3.40.50.1820">
    <property type="entry name" value="alpha/beta hydrolase"/>
    <property type="match status" value="2"/>
</dbReference>
<evidence type="ECO:0000259" key="1">
    <source>
        <dbReference type="Pfam" id="PF00561"/>
    </source>
</evidence>